<dbReference type="OrthoDB" id="331726at2"/>
<evidence type="ECO:0000313" key="1">
    <source>
        <dbReference type="EMBL" id="GAX60680.1"/>
    </source>
</evidence>
<dbReference type="AlphaFoldDB" id="A0A286TXS3"/>
<dbReference type="InterPro" id="IPR009057">
    <property type="entry name" value="Homeodomain-like_sf"/>
</dbReference>
<name>A0A286TXS3_9BACT</name>
<dbReference type="RefSeq" id="WP_096894072.1">
    <property type="nucleotide sequence ID" value="NZ_BAOS01000013.1"/>
</dbReference>
<protein>
    <submittedName>
        <fullName evidence="1">Uncharacterized protein</fullName>
    </submittedName>
</protein>
<evidence type="ECO:0000313" key="2">
    <source>
        <dbReference type="Proteomes" id="UP000218542"/>
    </source>
</evidence>
<dbReference type="SUPFAM" id="SSF46689">
    <property type="entry name" value="Homeodomain-like"/>
    <property type="match status" value="1"/>
</dbReference>
<sequence>MSKKIVLEFPVDLPDECLQDKQALQKGKEGIVLELLQKAEISQGKAAELLGIDRHTLFDLMAKYDIPVVSFSPEELQRQREVDKDEPWET</sequence>
<comment type="caution">
    <text evidence="1">The sequence shown here is derived from an EMBL/GenBank/DDBJ whole genome shotgun (WGS) entry which is preliminary data.</text>
</comment>
<dbReference type="PRINTS" id="PR01590">
    <property type="entry name" value="HTHFIS"/>
</dbReference>
<organism evidence="1 2">
    <name type="scientific">Candidatus Scalindua japonica</name>
    <dbReference type="NCBI Taxonomy" id="1284222"/>
    <lineage>
        <taxon>Bacteria</taxon>
        <taxon>Pseudomonadati</taxon>
        <taxon>Planctomycetota</taxon>
        <taxon>Candidatus Brocadiia</taxon>
        <taxon>Candidatus Brocadiales</taxon>
        <taxon>Candidatus Scalinduaceae</taxon>
        <taxon>Candidatus Scalindua</taxon>
    </lineage>
</organism>
<dbReference type="Pfam" id="PF03683">
    <property type="entry name" value="UPF0175"/>
    <property type="match status" value="1"/>
</dbReference>
<keyword evidence="2" id="KW-1185">Reference proteome</keyword>
<reference evidence="2" key="1">
    <citation type="journal article" date="2017" name="Environ. Microbiol. Rep.">
        <title>Genetic Diversity of Marine Anaerobic Ammonium-Oxidizing Bacteria as Revealed by Genomic and Proteomic Analyses of 'Candidatus Scalindua japonica'.</title>
        <authorList>
            <person name="Oshiki M."/>
            <person name="Mizuto K."/>
            <person name="Kimura Z."/>
            <person name="Kindaichi T."/>
            <person name="Satoh H."/>
            <person name="Okabe S."/>
        </authorList>
    </citation>
    <scope>NUCLEOTIDE SEQUENCE [LARGE SCALE GENOMIC DNA]</scope>
    <source>
        <strain evidence="2">husup-a2</strain>
    </source>
</reference>
<dbReference type="GO" id="GO:0043565">
    <property type="term" value="F:sequence-specific DNA binding"/>
    <property type="evidence" value="ECO:0007669"/>
    <property type="project" value="InterPro"/>
</dbReference>
<gene>
    <name evidence="1" type="ORF">SCALIN_C13_0195</name>
</gene>
<dbReference type="Gene3D" id="1.10.10.60">
    <property type="entry name" value="Homeodomain-like"/>
    <property type="match status" value="1"/>
</dbReference>
<dbReference type="InterPro" id="IPR002197">
    <property type="entry name" value="HTH_Fis"/>
</dbReference>
<dbReference type="EMBL" id="BAOS01000013">
    <property type="protein sequence ID" value="GAX60680.1"/>
    <property type="molecule type" value="Genomic_DNA"/>
</dbReference>
<dbReference type="Proteomes" id="UP000218542">
    <property type="component" value="Unassembled WGS sequence"/>
</dbReference>
<dbReference type="InterPro" id="IPR005368">
    <property type="entry name" value="UPF0175"/>
</dbReference>
<proteinExistence type="predicted"/>
<accession>A0A286TXS3</accession>